<evidence type="ECO:0000313" key="2">
    <source>
        <dbReference type="EMBL" id="WYY00448.1"/>
    </source>
</evidence>
<keyword evidence="3" id="KW-1185">Reference proteome</keyword>
<feature type="transmembrane region" description="Helical" evidence="1">
    <location>
        <begin position="258"/>
        <end position="278"/>
    </location>
</feature>
<feature type="transmembrane region" description="Helical" evidence="1">
    <location>
        <begin position="139"/>
        <end position="165"/>
    </location>
</feature>
<feature type="transmembrane region" description="Helical" evidence="1">
    <location>
        <begin position="61"/>
        <end position="87"/>
    </location>
</feature>
<dbReference type="RefSeq" id="WP_393970785.1">
    <property type="nucleotide sequence ID" value="NZ_CP133772.1"/>
</dbReference>
<reference evidence="2 3" key="1">
    <citation type="submission" date="2023-09" db="EMBL/GenBank/DDBJ databases">
        <authorList>
            <person name="Golyshina O.V."/>
            <person name="Lunev E.A."/>
            <person name="Bargiela R."/>
            <person name="Gaines M.C."/>
            <person name="Daum B."/>
            <person name="Bale N.J."/>
            <person name="Koenen M."/>
            <person name="Sinninghe Damst J.S."/>
            <person name="Yakimov M."/>
            <person name="Golyshin P.N."/>
        </authorList>
    </citation>
    <scope>NUCLEOTIDE SEQUENCE [LARGE SCALE GENOMIC DNA]</scope>
    <source>
        <strain evidence="2 3">M1</strain>
    </source>
</reference>
<keyword evidence="1" id="KW-0472">Membrane</keyword>
<proteinExistence type="predicted"/>
<protein>
    <submittedName>
        <fullName evidence="2">Uncharacterized protein</fullName>
    </submittedName>
</protein>
<feature type="transmembrane region" description="Helical" evidence="1">
    <location>
        <begin position="208"/>
        <end position="225"/>
    </location>
</feature>
<dbReference type="Proteomes" id="UP001451606">
    <property type="component" value="Chromosome"/>
</dbReference>
<dbReference type="GeneID" id="95967754"/>
<gene>
    <name evidence="2" type="ORF">OXIME_001018</name>
</gene>
<dbReference type="AlphaFoldDB" id="A0AAX4NGI4"/>
<keyword evidence="1" id="KW-0812">Transmembrane</keyword>
<keyword evidence="1" id="KW-1133">Transmembrane helix</keyword>
<accession>A0AAX4NGI4</accession>
<dbReference type="KEGG" id="omr:OXIME_001018"/>
<evidence type="ECO:0000256" key="1">
    <source>
        <dbReference type="SAM" id="Phobius"/>
    </source>
</evidence>
<name>A0AAX4NGI4_9ARCH</name>
<evidence type="ECO:0000313" key="3">
    <source>
        <dbReference type="Proteomes" id="UP001451606"/>
    </source>
</evidence>
<organism evidence="2 3">
    <name type="scientific">Oxyplasma meridianum</name>
    <dbReference type="NCBI Taxonomy" id="3073602"/>
    <lineage>
        <taxon>Archaea</taxon>
        <taxon>Methanobacteriati</taxon>
        <taxon>Thermoplasmatota</taxon>
        <taxon>Thermoplasmata</taxon>
        <taxon>Thermoplasmatales</taxon>
        <taxon>Thermoplasmataceae</taxon>
        <taxon>Oxyplasma</taxon>
    </lineage>
</organism>
<feature type="transmembrane region" description="Helical" evidence="1">
    <location>
        <begin position="99"/>
        <end position="119"/>
    </location>
</feature>
<feature type="transmembrane region" description="Helical" evidence="1">
    <location>
        <begin position="12"/>
        <end position="33"/>
    </location>
</feature>
<sequence length="362" mass="40444">MAKHDFNELIGYISYYFGVIYVVIAIITLLYILPDVASHYHQVLSISTSKYAFGNIVKEPAITISIIAIFFIFIIISTGSMFSPVSGKYPSFGRSGNIVFFRLFSIAILAQLIISLFSVDLPGSAASDLFLKKPLYYQWFVMGGSVIFQSIFFQLIPISAMIVIILMARKSFSRTNFINMKIGSYGTKVAVVIAATIIPSIIFSGSVYEFVSALLTFLILNIIYLKSGFFRAFMVNFTISFISIFSELFTSMPILSDVFTVFLLVTAFIGVMSISELIPAPKLVQNTDPDQTKEDRAREYALKNRIAADMLWIRSACPSCGNVTFHVKEDGDLECTNCHHMVERNAIGDFNVHVVMKGPYSR</sequence>
<feature type="transmembrane region" description="Helical" evidence="1">
    <location>
        <begin position="232"/>
        <end position="252"/>
    </location>
</feature>
<dbReference type="EMBL" id="CP133772">
    <property type="protein sequence ID" value="WYY00448.1"/>
    <property type="molecule type" value="Genomic_DNA"/>
</dbReference>
<feature type="transmembrane region" description="Helical" evidence="1">
    <location>
        <begin position="185"/>
        <end position="202"/>
    </location>
</feature>